<dbReference type="InterPro" id="IPR050081">
    <property type="entry name" value="Ile-tRNA_ligase"/>
</dbReference>
<feature type="domain" description="Methionyl/Valyl/Leucyl/Isoleucyl-tRNA synthetase anticodon-binding" evidence="13">
    <location>
        <begin position="677"/>
        <end position="831"/>
    </location>
</feature>
<feature type="domain" description="Aminoacyl-tRNA synthetase class Ia" evidence="11">
    <location>
        <begin position="27"/>
        <end position="634"/>
    </location>
</feature>
<feature type="binding site" evidence="10">
    <location>
        <position position="598"/>
    </location>
    <ligand>
        <name>ATP</name>
        <dbReference type="ChEBI" id="CHEBI:30616"/>
    </ligand>
</feature>
<feature type="short sequence motif" description="'HIGH' region" evidence="10">
    <location>
        <begin position="57"/>
        <end position="67"/>
    </location>
</feature>
<comment type="similarity">
    <text evidence="1 10">Belongs to the class-I aminoacyl-tRNA synthetase family. IleS type 1 subfamily.</text>
</comment>
<feature type="binding site" evidence="10">
    <location>
        <position position="877"/>
    </location>
    <ligand>
        <name>Zn(2+)</name>
        <dbReference type="ChEBI" id="CHEBI:29105"/>
    </ligand>
</feature>
<keyword evidence="10" id="KW-0479">Metal-binding</keyword>
<dbReference type="CDD" id="cd07960">
    <property type="entry name" value="Anticodon_Ia_Ile_BEm"/>
    <property type="match status" value="1"/>
</dbReference>
<keyword evidence="3 10" id="KW-0436">Ligase</keyword>
<evidence type="ECO:0000259" key="11">
    <source>
        <dbReference type="Pfam" id="PF00133"/>
    </source>
</evidence>
<dbReference type="InterPro" id="IPR001412">
    <property type="entry name" value="aa-tRNA-synth_I_CS"/>
</dbReference>
<dbReference type="HAMAP" id="MF_02002">
    <property type="entry name" value="Ile_tRNA_synth_type1"/>
    <property type="match status" value="1"/>
</dbReference>
<dbReference type="GO" id="GO:0002161">
    <property type="term" value="F:aminoacyl-tRNA deacylase activity"/>
    <property type="evidence" value="ECO:0007669"/>
    <property type="project" value="InterPro"/>
</dbReference>
<feature type="binding site" evidence="10">
    <location>
        <position position="893"/>
    </location>
    <ligand>
        <name>Zn(2+)</name>
        <dbReference type="ChEBI" id="CHEBI:29105"/>
    </ligand>
</feature>
<dbReference type="InterPro" id="IPR013155">
    <property type="entry name" value="M/V/L/I-tRNA-synth_anticd-bd"/>
</dbReference>
<dbReference type="STRING" id="1817895.AUJ95_01120"/>
<dbReference type="Gene3D" id="1.10.730.20">
    <property type="match status" value="1"/>
</dbReference>
<dbReference type="PANTHER" id="PTHR42765">
    <property type="entry name" value="SOLEUCYL-TRNA SYNTHETASE"/>
    <property type="match status" value="1"/>
</dbReference>
<dbReference type="PROSITE" id="PS00178">
    <property type="entry name" value="AA_TRNA_LIGASE_I"/>
    <property type="match status" value="1"/>
</dbReference>
<dbReference type="InterPro" id="IPR014729">
    <property type="entry name" value="Rossmann-like_a/b/a_fold"/>
</dbReference>
<name>A0A1J5EJS7_9BACT</name>
<sequence>MNYRDTLNLPQTTFPMKANLKDMELRIQGFWEELGVYNLICEKNADKPKYILHDGPPYANGHIHMGHALNKILKDMIVKYKASSGFDAPYVPGWDCHGMPIEHQVMKDMGHKKGLEAKDIRKMCADYAAKFVDIQRDEFKRLGIFGDWENPYLTMSPEYSAGIIEVFEQLANKGFVYKSNKPVFWCRCCATALAEAEVEYMDKQSPSVFVKFPMLQEDNTFVLIWTTTPWTLPGNVAIALHADFEYVRVKVKAEGLEEVFIMARALLNATIEKIGITDYEILDSFLGRTMEGKLCRHPFIERDSVIILADYVTREQGTGCVHTAPGHGIEDYGSGMRYKLPVIAPVNEKGCFTEEAGEFVGLDVFKANAVIIEKLRELNRLLYTETITHSYPHCWRCKQPIIFRATPQWFINLDKDGFREKVLTDIDTVNWVPSSGRDRFYNTVSARPDWCISRQRTWGVPIPVFSCEDCGEYILDVKIISLVKEKIRQFGADIWFESKANMLVPEGFTCPKCNSHNLRKGSDILDVWFESGASHQGVLRERNNLAYPADLYLEGSDQHRGWFQSSMLTACATEGCPPYKGVLTHGFMVDASGKAMHKSAGNVIAPEEIINQYGADILRLWVSSEDYRQDVRMSKEILQRMSEAYRKIRNTWRFMLSNLYDFSEGDKIPYESLQKIDQWILHRLQVLIAKTSQAYDNFEFHQIYYLMINFCTVDLSAIYLDVIKDRLYTHGKDSLSRRAAQTVLREILEALIPMAAPVLSFTCEEIWQHLNWEKERCVFLTPFPVVNNAFVDEELASAWMRILSIREMVTGKIEKYRADGVIGTSLEAEVHLTLPREDMALLEKYAEDIATVFIVSKVVVGEGEEQIEVQKATGKKCIRCWRYYEDPVHAELCPRCVDVCRKYTIG</sequence>
<feature type="binding site" evidence="10">
    <location>
        <position position="896"/>
    </location>
    <ligand>
        <name>Zn(2+)</name>
        <dbReference type="ChEBI" id="CHEBI:29105"/>
    </ligand>
</feature>
<dbReference type="InterPro" id="IPR010663">
    <property type="entry name" value="Znf_FPG/IleRS"/>
</dbReference>
<gene>
    <name evidence="10" type="primary">ileS</name>
    <name evidence="14" type="ORF">AUJ95_01120</name>
</gene>
<evidence type="ECO:0000256" key="4">
    <source>
        <dbReference type="ARBA" id="ARBA00022741"/>
    </source>
</evidence>
<dbReference type="Pfam" id="PF06827">
    <property type="entry name" value="zf-FPG_IleRS"/>
    <property type="match status" value="1"/>
</dbReference>
<dbReference type="Proteomes" id="UP000183085">
    <property type="component" value="Unassembled WGS sequence"/>
</dbReference>
<dbReference type="Gene3D" id="1.10.10.830">
    <property type="entry name" value="Ile-tRNA synthetase CP2 domain-like"/>
    <property type="match status" value="1"/>
</dbReference>
<comment type="subunit">
    <text evidence="10">Monomer.</text>
</comment>
<keyword evidence="7 10" id="KW-0030">Aminoacyl-tRNA synthetase</keyword>
<dbReference type="InterPro" id="IPR033708">
    <property type="entry name" value="Anticodon_Ile_BEm"/>
</dbReference>
<dbReference type="GO" id="GO:0004822">
    <property type="term" value="F:isoleucine-tRNA ligase activity"/>
    <property type="evidence" value="ECO:0007669"/>
    <property type="project" value="UniProtKB-UniRule"/>
</dbReference>
<evidence type="ECO:0000256" key="6">
    <source>
        <dbReference type="ARBA" id="ARBA00022917"/>
    </source>
</evidence>
<comment type="caution">
    <text evidence="14">The sequence shown here is derived from an EMBL/GenBank/DDBJ whole genome shotgun (WGS) entry which is preliminary data.</text>
</comment>
<dbReference type="AlphaFoldDB" id="A0A1J5EJS7"/>
<feature type="short sequence motif" description="'KMSKS' region" evidence="10">
    <location>
        <begin position="595"/>
        <end position="599"/>
    </location>
</feature>
<evidence type="ECO:0000313" key="15">
    <source>
        <dbReference type="Proteomes" id="UP000183085"/>
    </source>
</evidence>
<dbReference type="EMBL" id="MNYI01000029">
    <property type="protein sequence ID" value="OIP43000.1"/>
    <property type="molecule type" value="Genomic_DNA"/>
</dbReference>
<keyword evidence="2 10" id="KW-0963">Cytoplasm</keyword>
<feature type="domain" description="Zinc finger FPG/IleRS-type" evidence="12">
    <location>
        <begin position="874"/>
        <end position="899"/>
    </location>
</feature>
<comment type="function">
    <text evidence="8 10">Catalyzes the attachment of isoleucine to tRNA(Ile). As IleRS can inadvertently accommodate and process structurally similar amino acids such as valine, to avoid such errors it has two additional distinct tRNA(Ile)-dependent editing activities. One activity is designated as 'pretransfer' editing and involves the hydrolysis of activated Val-AMP. The other activity is designated 'posttransfer' editing and involves deacylation of mischarged Val-tRNA(Ile).</text>
</comment>
<reference evidence="14 15" key="1">
    <citation type="journal article" date="2016" name="Environ. Microbiol.">
        <title>Genomic resolution of a cold subsurface aquifer community provides metabolic insights for novel microbes adapted to high CO concentrations.</title>
        <authorList>
            <person name="Probst A.J."/>
            <person name="Castelle C.J."/>
            <person name="Singh A."/>
            <person name="Brown C.T."/>
            <person name="Anantharaman K."/>
            <person name="Sharon I."/>
            <person name="Hug L.A."/>
            <person name="Burstein D."/>
            <person name="Emerson J.B."/>
            <person name="Thomas B.C."/>
            <person name="Banfield J.F."/>
        </authorList>
    </citation>
    <scope>NUCLEOTIDE SEQUENCE [LARGE SCALE GENOMIC DNA]</scope>
    <source>
        <strain evidence="14">CG2_30_40_21</strain>
    </source>
</reference>
<dbReference type="EC" id="6.1.1.5" evidence="10"/>
<feature type="binding site" evidence="10">
    <location>
        <position position="880"/>
    </location>
    <ligand>
        <name>Zn(2+)</name>
        <dbReference type="ChEBI" id="CHEBI:29105"/>
    </ligand>
</feature>
<evidence type="ECO:0000256" key="3">
    <source>
        <dbReference type="ARBA" id="ARBA00022598"/>
    </source>
</evidence>
<evidence type="ECO:0000256" key="10">
    <source>
        <dbReference type="HAMAP-Rule" id="MF_02002"/>
    </source>
</evidence>
<dbReference type="SUPFAM" id="SSF50677">
    <property type="entry name" value="ValRS/IleRS/LeuRS editing domain"/>
    <property type="match status" value="1"/>
</dbReference>
<keyword evidence="5 10" id="KW-0067">ATP-binding</keyword>
<evidence type="ECO:0000259" key="13">
    <source>
        <dbReference type="Pfam" id="PF08264"/>
    </source>
</evidence>
<dbReference type="PRINTS" id="PR00984">
    <property type="entry name" value="TRNASYNTHILE"/>
</dbReference>
<dbReference type="SUPFAM" id="SSF47323">
    <property type="entry name" value="Anticodon-binding domain of a subclass of class I aminoacyl-tRNA synthetases"/>
    <property type="match status" value="1"/>
</dbReference>
<dbReference type="GO" id="GO:0008270">
    <property type="term" value="F:zinc ion binding"/>
    <property type="evidence" value="ECO:0007669"/>
    <property type="project" value="UniProtKB-UniRule"/>
</dbReference>
<feature type="binding site" evidence="10">
    <location>
        <position position="554"/>
    </location>
    <ligand>
        <name>L-isoleucyl-5'-AMP</name>
        <dbReference type="ChEBI" id="CHEBI:178002"/>
    </ligand>
</feature>
<comment type="domain">
    <text evidence="10">IleRS has two distinct active sites: one for aminoacylation and one for editing. The misactivated valine is translocated from the active site to the editing site, which sterically excludes the correctly activated isoleucine. The single editing site contains two valyl binding pockets, one specific for each substrate (Val-AMP or Val-tRNA(Ile)).</text>
</comment>
<evidence type="ECO:0000256" key="2">
    <source>
        <dbReference type="ARBA" id="ARBA00022490"/>
    </source>
</evidence>
<evidence type="ECO:0000256" key="7">
    <source>
        <dbReference type="ARBA" id="ARBA00023146"/>
    </source>
</evidence>
<evidence type="ECO:0000256" key="5">
    <source>
        <dbReference type="ARBA" id="ARBA00022840"/>
    </source>
</evidence>
<dbReference type="InterPro" id="IPR009080">
    <property type="entry name" value="tRNAsynth_Ia_anticodon-bd"/>
</dbReference>
<keyword evidence="4 10" id="KW-0547">Nucleotide-binding</keyword>
<dbReference type="GO" id="GO:0006428">
    <property type="term" value="P:isoleucyl-tRNA aminoacylation"/>
    <property type="evidence" value="ECO:0007669"/>
    <property type="project" value="UniProtKB-UniRule"/>
</dbReference>
<dbReference type="SUPFAM" id="SSF52374">
    <property type="entry name" value="Nucleotidylyl transferase"/>
    <property type="match status" value="1"/>
</dbReference>
<accession>A0A1J5EJS7</accession>
<dbReference type="Pfam" id="PF08264">
    <property type="entry name" value="Anticodon_1"/>
    <property type="match status" value="1"/>
</dbReference>
<organism evidence="14 15">
    <name type="scientific">Candidatus Desantisbacteria bacterium CG2_30_40_21</name>
    <dbReference type="NCBI Taxonomy" id="1817895"/>
    <lineage>
        <taxon>Bacteria</taxon>
        <taxon>Candidatus Desantisiibacteriota</taxon>
    </lineage>
</organism>
<dbReference type="GO" id="GO:0005829">
    <property type="term" value="C:cytosol"/>
    <property type="evidence" value="ECO:0007669"/>
    <property type="project" value="TreeGrafter"/>
</dbReference>
<evidence type="ECO:0000256" key="8">
    <source>
        <dbReference type="ARBA" id="ARBA00025217"/>
    </source>
</evidence>
<dbReference type="InterPro" id="IPR002301">
    <property type="entry name" value="Ile-tRNA-ligase"/>
</dbReference>
<dbReference type="NCBIfam" id="TIGR00392">
    <property type="entry name" value="ileS"/>
    <property type="match status" value="1"/>
</dbReference>
<dbReference type="InterPro" id="IPR002300">
    <property type="entry name" value="aa-tRNA-synth_Ia"/>
</dbReference>
<dbReference type="InterPro" id="IPR023585">
    <property type="entry name" value="Ile-tRNA-ligase_type1"/>
</dbReference>
<dbReference type="CDD" id="cd00818">
    <property type="entry name" value="IleRS_core"/>
    <property type="match status" value="1"/>
</dbReference>
<comment type="subcellular location">
    <subcellularLocation>
        <location evidence="10">Cytoplasm</location>
    </subcellularLocation>
</comment>
<keyword evidence="10" id="KW-0862">Zinc</keyword>
<dbReference type="GO" id="GO:0000049">
    <property type="term" value="F:tRNA binding"/>
    <property type="evidence" value="ECO:0007669"/>
    <property type="project" value="InterPro"/>
</dbReference>
<dbReference type="PANTHER" id="PTHR42765:SF1">
    <property type="entry name" value="ISOLEUCINE--TRNA LIGASE, MITOCHONDRIAL"/>
    <property type="match status" value="1"/>
</dbReference>
<comment type="catalytic activity">
    <reaction evidence="9 10">
        <text>tRNA(Ile) + L-isoleucine + ATP = L-isoleucyl-tRNA(Ile) + AMP + diphosphate</text>
        <dbReference type="Rhea" id="RHEA:11060"/>
        <dbReference type="Rhea" id="RHEA-COMP:9666"/>
        <dbReference type="Rhea" id="RHEA-COMP:9695"/>
        <dbReference type="ChEBI" id="CHEBI:30616"/>
        <dbReference type="ChEBI" id="CHEBI:33019"/>
        <dbReference type="ChEBI" id="CHEBI:58045"/>
        <dbReference type="ChEBI" id="CHEBI:78442"/>
        <dbReference type="ChEBI" id="CHEBI:78528"/>
        <dbReference type="ChEBI" id="CHEBI:456215"/>
        <dbReference type="EC" id="6.1.1.5"/>
    </reaction>
</comment>
<evidence type="ECO:0000313" key="14">
    <source>
        <dbReference type="EMBL" id="OIP43000.1"/>
    </source>
</evidence>
<evidence type="ECO:0000256" key="1">
    <source>
        <dbReference type="ARBA" id="ARBA00006887"/>
    </source>
</evidence>
<evidence type="ECO:0000256" key="9">
    <source>
        <dbReference type="ARBA" id="ARBA00048359"/>
    </source>
</evidence>
<comment type="cofactor">
    <cofactor evidence="10">
        <name>Zn(2+)</name>
        <dbReference type="ChEBI" id="CHEBI:29105"/>
    </cofactor>
    <text evidence="10">Binds 1 zinc ion per subunit.</text>
</comment>
<dbReference type="FunFam" id="3.40.50.620:FF:000152">
    <property type="entry name" value="Isoleucine--tRNA ligase"/>
    <property type="match status" value="1"/>
</dbReference>
<protein>
    <recommendedName>
        <fullName evidence="10">Isoleucine--tRNA ligase</fullName>
        <ecNumber evidence="10">6.1.1.5</ecNumber>
    </recommendedName>
    <alternativeName>
        <fullName evidence="10">Isoleucyl-tRNA synthetase</fullName>
        <shortName evidence="10">IleRS</shortName>
    </alternativeName>
</protein>
<dbReference type="InterPro" id="IPR009008">
    <property type="entry name" value="Val/Leu/Ile-tRNA-synth_edit"/>
</dbReference>
<dbReference type="Pfam" id="PF00133">
    <property type="entry name" value="tRNA-synt_1"/>
    <property type="match status" value="1"/>
</dbReference>
<dbReference type="Gene3D" id="3.40.50.620">
    <property type="entry name" value="HUPs"/>
    <property type="match status" value="2"/>
</dbReference>
<evidence type="ECO:0000259" key="12">
    <source>
        <dbReference type="Pfam" id="PF06827"/>
    </source>
</evidence>
<proteinExistence type="inferred from homology"/>
<keyword evidence="6 10" id="KW-0648">Protein biosynthesis</keyword>
<dbReference type="GO" id="GO:0005524">
    <property type="term" value="F:ATP binding"/>
    <property type="evidence" value="ECO:0007669"/>
    <property type="project" value="UniProtKB-UniRule"/>
</dbReference>